<name>A0A418MCE3_9BACT</name>
<reference evidence="1 2" key="1">
    <citation type="submission" date="2018-08" db="EMBL/GenBank/DDBJ databases">
        <title>Fibrisoma montanum sp. nov., isolated from Danxia mountain soil.</title>
        <authorList>
            <person name="Huang Y."/>
        </authorList>
    </citation>
    <scope>NUCLEOTIDE SEQUENCE [LARGE SCALE GENOMIC DNA]</scope>
    <source>
        <strain evidence="1 2">HYT19</strain>
    </source>
</reference>
<dbReference type="Proteomes" id="UP000283523">
    <property type="component" value="Unassembled WGS sequence"/>
</dbReference>
<dbReference type="EMBL" id="QXED01000003">
    <property type="protein sequence ID" value="RIV24000.1"/>
    <property type="molecule type" value="Genomic_DNA"/>
</dbReference>
<dbReference type="SUPFAM" id="SSF109854">
    <property type="entry name" value="DinB/YfiT-like putative metalloenzymes"/>
    <property type="match status" value="1"/>
</dbReference>
<accession>A0A418MCE3</accession>
<evidence type="ECO:0000313" key="2">
    <source>
        <dbReference type="Proteomes" id="UP000283523"/>
    </source>
</evidence>
<protein>
    <submittedName>
        <fullName evidence="1">DinB family protein</fullName>
    </submittedName>
</protein>
<organism evidence="1 2">
    <name type="scientific">Fibrisoma montanum</name>
    <dbReference type="NCBI Taxonomy" id="2305895"/>
    <lineage>
        <taxon>Bacteria</taxon>
        <taxon>Pseudomonadati</taxon>
        <taxon>Bacteroidota</taxon>
        <taxon>Cytophagia</taxon>
        <taxon>Cytophagales</taxon>
        <taxon>Spirosomataceae</taxon>
        <taxon>Fibrisoma</taxon>
    </lineage>
</organism>
<evidence type="ECO:0000313" key="1">
    <source>
        <dbReference type="EMBL" id="RIV24000.1"/>
    </source>
</evidence>
<dbReference type="PANTHER" id="PTHR39473">
    <property type="match status" value="1"/>
</dbReference>
<proteinExistence type="predicted"/>
<dbReference type="OrthoDB" id="1162179at2"/>
<dbReference type="PANTHER" id="PTHR39473:SF1">
    <property type="entry name" value="DINB-LIKE DOMAIN-CONTAINING PROTEIN"/>
    <property type="match status" value="1"/>
</dbReference>
<sequence>MSLKSASTDILMQLANVIGQLTDQDYARPLPVLSGNTIGKHVRHILEFYELLVDSAQTAQRGIALLNYDRRQRDLRLEVDTDEALRRIGTLDRAIHHLDLNHPLHLEADLSAAGVPGAETIQIPSTFARELLYNIEHAIHHMALIQVAVRSDFTTLVLPAHFGVAYSTVQHQSH</sequence>
<dbReference type="InterPro" id="IPR034660">
    <property type="entry name" value="DinB/YfiT-like"/>
</dbReference>
<keyword evidence="2" id="KW-1185">Reference proteome</keyword>
<comment type="caution">
    <text evidence="1">The sequence shown here is derived from an EMBL/GenBank/DDBJ whole genome shotgun (WGS) entry which is preliminary data.</text>
</comment>
<dbReference type="AlphaFoldDB" id="A0A418MCE3"/>
<gene>
    <name evidence="1" type="ORF">DYU11_13635</name>
</gene>
<dbReference type="RefSeq" id="WP_119668216.1">
    <property type="nucleotide sequence ID" value="NZ_QXED01000003.1"/>
</dbReference>